<dbReference type="Gene3D" id="1.20.140.160">
    <property type="match status" value="1"/>
</dbReference>
<proteinExistence type="predicted"/>
<dbReference type="EMBL" id="UFTA01000002">
    <property type="protein sequence ID" value="SUU92714.1"/>
    <property type="molecule type" value="Genomic_DNA"/>
</dbReference>
<dbReference type="GO" id="GO:0003700">
    <property type="term" value="F:DNA-binding transcription factor activity"/>
    <property type="evidence" value="ECO:0007669"/>
    <property type="project" value="InterPro"/>
</dbReference>
<reference evidence="2 3" key="1">
    <citation type="submission" date="2018-06" db="EMBL/GenBank/DDBJ databases">
        <authorList>
            <consortium name="Pathogen Informatics"/>
            <person name="Doyle S."/>
        </authorList>
    </citation>
    <scope>NUCLEOTIDE SEQUENCE [LARGE SCALE GENOMIC DNA]</scope>
    <source>
        <strain evidence="2 3">NCTC9810</strain>
    </source>
</reference>
<gene>
    <name evidence="2" type="ORF">NCTC9810_01051</name>
</gene>
<dbReference type="InterPro" id="IPR007630">
    <property type="entry name" value="RNA_pol_sigma70_r4"/>
</dbReference>
<name>A0A380WWW7_9FIRM</name>
<evidence type="ECO:0000259" key="1">
    <source>
        <dbReference type="Pfam" id="PF04545"/>
    </source>
</evidence>
<dbReference type="InterPro" id="IPR013324">
    <property type="entry name" value="RNA_pol_sigma_r3/r4-like"/>
</dbReference>
<dbReference type="AlphaFoldDB" id="A0A380WWW7"/>
<dbReference type="GO" id="GO:0006352">
    <property type="term" value="P:DNA-templated transcription initiation"/>
    <property type="evidence" value="ECO:0007669"/>
    <property type="project" value="InterPro"/>
</dbReference>
<sequence length="133" mass="16300">MSKEKYIYVNGKKIYVSDEIYQEYKKLKNHEEYLQRIDGKYIDYNFRGVNDSIENIEDKKVDIEKIIETKLRLEDLYKALDKLNEYERRIIIALYFEERTIRDLAKQEKVSPKKIFSLRNKILQKLKKIIERE</sequence>
<protein>
    <submittedName>
        <fullName evidence="2">RNA polymerase sigma factor</fullName>
    </submittedName>
</protein>
<dbReference type="SUPFAM" id="SSF88659">
    <property type="entry name" value="Sigma3 and sigma4 domains of RNA polymerase sigma factors"/>
    <property type="match status" value="1"/>
</dbReference>
<feature type="domain" description="RNA polymerase sigma-70 region 4" evidence="1">
    <location>
        <begin position="79"/>
        <end position="128"/>
    </location>
</feature>
<organism evidence="2 3">
    <name type="scientific">Anaerococcus octavius</name>
    <dbReference type="NCBI Taxonomy" id="54007"/>
    <lineage>
        <taxon>Bacteria</taxon>
        <taxon>Bacillati</taxon>
        <taxon>Bacillota</taxon>
        <taxon>Tissierellia</taxon>
        <taxon>Tissierellales</taxon>
        <taxon>Peptoniphilaceae</taxon>
        <taxon>Anaerococcus</taxon>
    </lineage>
</organism>
<evidence type="ECO:0000313" key="2">
    <source>
        <dbReference type="EMBL" id="SUU92714.1"/>
    </source>
</evidence>
<dbReference type="RefSeq" id="WP_000031932.1">
    <property type="nucleotide sequence ID" value="NZ_UFTA01000002.1"/>
</dbReference>
<dbReference type="Proteomes" id="UP000255124">
    <property type="component" value="Unassembled WGS sequence"/>
</dbReference>
<dbReference type="OrthoDB" id="1691101at2"/>
<evidence type="ECO:0000313" key="3">
    <source>
        <dbReference type="Proteomes" id="UP000255124"/>
    </source>
</evidence>
<accession>A0A380WWW7</accession>
<dbReference type="Pfam" id="PF04545">
    <property type="entry name" value="Sigma70_r4"/>
    <property type="match status" value="1"/>
</dbReference>